<evidence type="ECO:0000313" key="3">
    <source>
        <dbReference type="Proteomes" id="UP001151002"/>
    </source>
</evidence>
<sequence length="58" mass="5575">MTSSERTLTLINGVLAGLGGVFLLTGSVPVTAIAAAAAVLIAVGSALIGRRAAPTDAP</sequence>
<evidence type="ECO:0000256" key="1">
    <source>
        <dbReference type="SAM" id="Phobius"/>
    </source>
</evidence>
<evidence type="ECO:0000313" key="2">
    <source>
        <dbReference type="EMBL" id="MCY1139085.1"/>
    </source>
</evidence>
<reference evidence="2" key="1">
    <citation type="submission" date="2022-11" db="EMBL/GenBank/DDBJ databases">
        <authorList>
            <person name="Somphong A."/>
            <person name="Phongsopitanun W."/>
        </authorList>
    </citation>
    <scope>NUCLEOTIDE SEQUENCE</scope>
    <source>
        <strain evidence="2">Pm04-4</strain>
    </source>
</reference>
<keyword evidence="1" id="KW-1133">Transmembrane helix</keyword>
<keyword evidence="1" id="KW-0472">Membrane</keyword>
<dbReference type="Proteomes" id="UP001151002">
    <property type="component" value="Unassembled WGS sequence"/>
</dbReference>
<keyword evidence="1" id="KW-0812">Transmembrane</keyword>
<accession>A0ABT4AXZ0</accession>
<proteinExistence type="predicted"/>
<comment type="caution">
    <text evidence="2">The sequence shown here is derived from an EMBL/GenBank/DDBJ whole genome shotgun (WGS) entry which is preliminary data.</text>
</comment>
<protein>
    <submittedName>
        <fullName evidence="2">Uncharacterized protein</fullName>
    </submittedName>
</protein>
<feature type="transmembrane region" description="Helical" evidence="1">
    <location>
        <begin position="7"/>
        <end position="24"/>
    </location>
</feature>
<gene>
    <name evidence="2" type="ORF">OWR29_13895</name>
</gene>
<name>A0ABT4AXZ0_9ACTN</name>
<keyword evidence="3" id="KW-1185">Reference proteome</keyword>
<dbReference type="RefSeq" id="WP_267563164.1">
    <property type="nucleotide sequence ID" value="NZ_JAPNTZ010000004.1"/>
</dbReference>
<feature type="transmembrane region" description="Helical" evidence="1">
    <location>
        <begin position="30"/>
        <end position="49"/>
    </location>
</feature>
<dbReference type="EMBL" id="JAPNTZ010000004">
    <property type="protein sequence ID" value="MCY1139085.1"/>
    <property type="molecule type" value="Genomic_DNA"/>
</dbReference>
<organism evidence="2 3">
    <name type="scientific">Paractinoplanes pyxinae</name>
    <dbReference type="NCBI Taxonomy" id="2997416"/>
    <lineage>
        <taxon>Bacteria</taxon>
        <taxon>Bacillati</taxon>
        <taxon>Actinomycetota</taxon>
        <taxon>Actinomycetes</taxon>
        <taxon>Micromonosporales</taxon>
        <taxon>Micromonosporaceae</taxon>
        <taxon>Paractinoplanes</taxon>
    </lineage>
</organism>